<keyword evidence="4" id="KW-1185">Reference proteome</keyword>
<dbReference type="Proteomes" id="UP001501337">
    <property type="component" value="Unassembled WGS sequence"/>
</dbReference>
<evidence type="ECO:0000313" key="4">
    <source>
        <dbReference type="Proteomes" id="UP001501337"/>
    </source>
</evidence>
<proteinExistence type="predicted"/>
<evidence type="ECO:0000259" key="2">
    <source>
        <dbReference type="Pfam" id="PF03713"/>
    </source>
</evidence>
<protein>
    <recommendedName>
        <fullName evidence="2">DUF305 domain-containing protein</fullName>
    </recommendedName>
</protein>
<sequence length="253" mass="27052">MFNRNLLSATQRLRFTVGQIAAVGALSSVASFSHATAIIPGPAGEFEKNYLEFILDHHYSGLRPTELAVGTDTVGPTESDPYPGNPPSYPSTPAKSTDPVVSDIAVTSNAAQREEIVIGQGFLDQWYGYTAALDVPPSGQVLIDSLEAAEAGAPFDIEFLMGFSLHHISAISRSLECLDHAVHSDLLSYCANIVEAQTEGVLKMRDQLQSEYGVDFNPPIPGGANEVPVPATLGLLAGALALLRFSRRRVTTR</sequence>
<gene>
    <name evidence="3" type="ORF">GCM10022278_37450</name>
</gene>
<reference evidence="4" key="1">
    <citation type="journal article" date="2019" name="Int. J. Syst. Evol. Microbiol.">
        <title>The Global Catalogue of Microorganisms (GCM) 10K type strain sequencing project: providing services to taxonomists for standard genome sequencing and annotation.</title>
        <authorList>
            <consortium name="The Broad Institute Genomics Platform"/>
            <consortium name="The Broad Institute Genome Sequencing Center for Infectious Disease"/>
            <person name="Wu L."/>
            <person name="Ma J."/>
        </authorList>
    </citation>
    <scope>NUCLEOTIDE SEQUENCE [LARGE SCALE GENOMIC DNA]</scope>
    <source>
        <strain evidence="4">JCM 17555</strain>
    </source>
</reference>
<organism evidence="3 4">
    <name type="scientific">Allohahella marinimesophila</name>
    <dbReference type="NCBI Taxonomy" id="1054972"/>
    <lineage>
        <taxon>Bacteria</taxon>
        <taxon>Pseudomonadati</taxon>
        <taxon>Pseudomonadota</taxon>
        <taxon>Gammaproteobacteria</taxon>
        <taxon>Oceanospirillales</taxon>
        <taxon>Hahellaceae</taxon>
        <taxon>Allohahella</taxon>
    </lineage>
</organism>
<name>A0ABP7Q971_9GAMM</name>
<accession>A0ABP7Q971</accession>
<feature type="region of interest" description="Disordered" evidence="1">
    <location>
        <begin position="69"/>
        <end position="96"/>
    </location>
</feature>
<feature type="domain" description="DUF305" evidence="2">
    <location>
        <begin position="94"/>
        <end position="206"/>
    </location>
</feature>
<evidence type="ECO:0000313" key="3">
    <source>
        <dbReference type="EMBL" id="GAA3977210.1"/>
    </source>
</evidence>
<evidence type="ECO:0000256" key="1">
    <source>
        <dbReference type="SAM" id="MobiDB-lite"/>
    </source>
</evidence>
<dbReference type="Gene3D" id="1.20.1260.10">
    <property type="match status" value="1"/>
</dbReference>
<dbReference type="EMBL" id="BAABBO010000021">
    <property type="protein sequence ID" value="GAA3977210.1"/>
    <property type="molecule type" value="Genomic_DNA"/>
</dbReference>
<dbReference type="InterPro" id="IPR005183">
    <property type="entry name" value="DUF305_CopM-like"/>
</dbReference>
<dbReference type="Pfam" id="PF03713">
    <property type="entry name" value="DUF305"/>
    <property type="match status" value="1"/>
</dbReference>
<dbReference type="InterPro" id="IPR012347">
    <property type="entry name" value="Ferritin-like"/>
</dbReference>
<comment type="caution">
    <text evidence="3">The sequence shown here is derived from an EMBL/GenBank/DDBJ whole genome shotgun (WGS) entry which is preliminary data.</text>
</comment>
<dbReference type="RefSeq" id="WP_344809282.1">
    <property type="nucleotide sequence ID" value="NZ_BAABBO010000021.1"/>
</dbReference>